<reference evidence="14" key="2">
    <citation type="submission" date="2025-05" db="UniProtKB">
        <authorList>
            <consortium name="EnsemblMetazoa"/>
        </authorList>
    </citation>
    <scope>IDENTIFICATION</scope>
    <source>
        <strain evidence="14">Foshan</strain>
    </source>
</reference>
<dbReference type="PROSITE" id="PS51915">
    <property type="entry name" value="ZAD"/>
    <property type="match status" value="1"/>
</dbReference>
<dbReference type="PROSITE" id="PS50157">
    <property type="entry name" value="ZINC_FINGER_C2H2_2"/>
    <property type="match status" value="9"/>
</dbReference>
<evidence type="ECO:0000256" key="3">
    <source>
        <dbReference type="ARBA" id="ARBA00022737"/>
    </source>
</evidence>
<dbReference type="Pfam" id="PF00096">
    <property type="entry name" value="zf-C2H2"/>
    <property type="match status" value="4"/>
</dbReference>
<evidence type="ECO:0000256" key="5">
    <source>
        <dbReference type="ARBA" id="ARBA00023015"/>
    </source>
</evidence>
<proteinExistence type="predicted"/>
<dbReference type="GeneID" id="109622657"/>
<name>A0ABM1ZMF0_AEDAL</name>
<feature type="binding site" evidence="9">
    <location>
        <position position="6"/>
    </location>
    <ligand>
        <name>Zn(2+)</name>
        <dbReference type="ChEBI" id="CHEBI:29105"/>
    </ligand>
</feature>
<feature type="chain" id="PRO_5046332419" description="C2h2-type zn-finger protein" evidence="11">
    <location>
        <begin position="22"/>
        <end position="538"/>
    </location>
</feature>
<feature type="domain" description="C2H2-type" evidence="12">
    <location>
        <begin position="503"/>
        <end position="530"/>
    </location>
</feature>
<evidence type="ECO:0000256" key="8">
    <source>
        <dbReference type="PROSITE-ProRule" id="PRU00042"/>
    </source>
</evidence>
<dbReference type="Proteomes" id="UP000069940">
    <property type="component" value="Unassembled WGS sequence"/>
</dbReference>
<dbReference type="SUPFAM" id="SSF57667">
    <property type="entry name" value="beta-beta-alpha zinc fingers"/>
    <property type="match status" value="4"/>
</dbReference>
<protein>
    <recommendedName>
        <fullName evidence="16">C2h2-type zn-finger protein</fullName>
    </recommendedName>
</protein>
<feature type="compositionally biased region" description="Basic and acidic residues" evidence="10">
    <location>
        <begin position="112"/>
        <end position="130"/>
    </location>
</feature>
<dbReference type="InterPro" id="IPR012934">
    <property type="entry name" value="Znf_AD"/>
</dbReference>
<feature type="region of interest" description="Disordered" evidence="10">
    <location>
        <begin position="112"/>
        <end position="144"/>
    </location>
</feature>
<dbReference type="SMART" id="SM00868">
    <property type="entry name" value="zf-AD"/>
    <property type="match status" value="1"/>
</dbReference>
<keyword evidence="11" id="KW-0732">Signal</keyword>
<evidence type="ECO:0008006" key="16">
    <source>
        <dbReference type="Google" id="ProtNLM"/>
    </source>
</evidence>
<dbReference type="Pfam" id="PF07776">
    <property type="entry name" value="zf-AD"/>
    <property type="match status" value="1"/>
</dbReference>
<evidence type="ECO:0000256" key="11">
    <source>
        <dbReference type="SAM" id="SignalP"/>
    </source>
</evidence>
<dbReference type="PROSITE" id="PS00028">
    <property type="entry name" value="ZINC_FINGER_C2H2_1"/>
    <property type="match status" value="9"/>
</dbReference>
<keyword evidence="7" id="KW-0539">Nucleus</keyword>
<evidence type="ECO:0000259" key="13">
    <source>
        <dbReference type="PROSITE" id="PS51915"/>
    </source>
</evidence>
<feature type="domain" description="C2H2-type" evidence="12">
    <location>
        <begin position="390"/>
        <end position="417"/>
    </location>
</feature>
<evidence type="ECO:0000256" key="6">
    <source>
        <dbReference type="ARBA" id="ARBA00023163"/>
    </source>
</evidence>
<dbReference type="SMART" id="SM00355">
    <property type="entry name" value="ZnF_C2H2"/>
    <property type="match status" value="11"/>
</dbReference>
<comment type="subcellular location">
    <subcellularLocation>
        <location evidence="1">Nucleus</location>
    </subcellularLocation>
</comment>
<keyword evidence="5" id="KW-0805">Transcription regulation</keyword>
<dbReference type="EnsemblMetazoa" id="AALFPA23_019877.R29284">
    <property type="protein sequence ID" value="AALFPA23_019877.P29284"/>
    <property type="gene ID" value="AALFPA23_019877"/>
</dbReference>
<organism evidence="14 15">
    <name type="scientific">Aedes albopictus</name>
    <name type="common">Asian tiger mosquito</name>
    <name type="synonym">Stegomyia albopicta</name>
    <dbReference type="NCBI Taxonomy" id="7160"/>
    <lineage>
        <taxon>Eukaryota</taxon>
        <taxon>Metazoa</taxon>
        <taxon>Ecdysozoa</taxon>
        <taxon>Arthropoda</taxon>
        <taxon>Hexapoda</taxon>
        <taxon>Insecta</taxon>
        <taxon>Pterygota</taxon>
        <taxon>Neoptera</taxon>
        <taxon>Endopterygota</taxon>
        <taxon>Diptera</taxon>
        <taxon>Nematocera</taxon>
        <taxon>Culicoidea</taxon>
        <taxon>Culicidae</taxon>
        <taxon>Culicinae</taxon>
        <taxon>Aedini</taxon>
        <taxon>Aedes</taxon>
        <taxon>Stegomyia</taxon>
    </lineage>
</organism>
<dbReference type="InterPro" id="IPR013087">
    <property type="entry name" value="Znf_C2H2_type"/>
</dbReference>
<feature type="binding site" evidence="9">
    <location>
        <position position="9"/>
    </location>
    <ligand>
        <name>Zn(2+)</name>
        <dbReference type="ChEBI" id="CHEBI:29105"/>
    </ligand>
</feature>
<dbReference type="Pfam" id="PF13894">
    <property type="entry name" value="zf-C2H2_4"/>
    <property type="match status" value="1"/>
</dbReference>
<dbReference type="Gene3D" id="3.30.160.60">
    <property type="entry name" value="Classic Zinc Finger"/>
    <property type="match status" value="8"/>
</dbReference>
<evidence type="ECO:0000256" key="7">
    <source>
        <dbReference type="ARBA" id="ARBA00023242"/>
    </source>
</evidence>
<evidence type="ECO:0000256" key="10">
    <source>
        <dbReference type="SAM" id="MobiDB-lite"/>
    </source>
</evidence>
<feature type="domain" description="C2H2-type" evidence="12">
    <location>
        <begin position="246"/>
        <end position="273"/>
    </location>
</feature>
<evidence type="ECO:0000256" key="1">
    <source>
        <dbReference type="ARBA" id="ARBA00004123"/>
    </source>
</evidence>
<feature type="domain" description="C2H2-type" evidence="12">
    <location>
        <begin position="362"/>
        <end position="389"/>
    </location>
</feature>
<keyword evidence="8" id="KW-0863">Zinc-finger</keyword>
<feature type="binding site" evidence="9">
    <location>
        <position position="57"/>
    </location>
    <ligand>
        <name>Zn(2+)</name>
        <dbReference type="ChEBI" id="CHEBI:29105"/>
    </ligand>
</feature>
<keyword evidence="4 9" id="KW-0862">Zinc</keyword>
<dbReference type="PANTHER" id="PTHR24399">
    <property type="entry name" value="ZINC FINGER AND BTB DOMAIN-CONTAINING"/>
    <property type="match status" value="1"/>
</dbReference>
<evidence type="ECO:0000313" key="15">
    <source>
        <dbReference type="Proteomes" id="UP000069940"/>
    </source>
</evidence>
<feature type="domain" description="C2H2-type" evidence="12">
    <location>
        <begin position="418"/>
        <end position="445"/>
    </location>
</feature>
<feature type="binding site" evidence="9">
    <location>
        <position position="60"/>
    </location>
    <ligand>
        <name>Zn(2+)</name>
        <dbReference type="ChEBI" id="CHEBI:29105"/>
    </ligand>
</feature>
<reference evidence="15" key="1">
    <citation type="journal article" date="2015" name="Proc. Natl. Acad. Sci. U.S.A.">
        <title>Genome sequence of the Asian Tiger mosquito, Aedes albopictus, reveals insights into its biology, genetics, and evolution.</title>
        <authorList>
            <person name="Chen X.G."/>
            <person name="Jiang X."/>
            <person name="Gu J."/>
            <person name="Xu M."/>
            <person name="Wu Y."/>
            <person name="Deng Y."/>
            <person name="Zhang C."/>
            <person name="Bonizzoni M."/>
            <person name="Dermauw W."/>
            <person name="Vontas J."/>
            <person name="Armbruster P."/>
            <person name="Huang X."/>
            <person name="Yang Y."/>
            <person name="Zhang H."/>
            <person name="He W."/>
            <person name="Peng H."/>
            <person name="Liu Y."/>
            <person name="Wu K."/>
            <person name="Chen J."/>
            <person name="Lirakis M."/>
            <person name="Topalis P."/>
            <person name="Van Leeuwen T."/>
            <person name="Hall A.B."/>
            <person name="Jiang X."/>
            <person name="Thorpe C."/>
            <person name="Mueller R.L."/>
            <person name="Sun C."/>
            <person name="Waterhouse R.M."/>
            <person name="Yan G."/>
            <person name="Tu Z.J."/>
            <person name="Fang X."/>
            <person name="James A.A."/>
        </authorList>
    </citation>
    <scope>NUCLEOTIDE SEQUENCE [LARGE SCALE GENOMIC DNA]</scope>
    <source>
        <strain evidence="15">Foshan</strain>
    </source>
</reference>
<keyword evidence="6" id="KW-0804">Transcription</keyword>
<feature type="domain" description="C2H2-type" evidence="12">
    <location>
        <begin position="447"/>
        <end position="474"/>
    </location>
</feature>
<dbReference type="Pfam" id="PF13912">
    <property type="entry name" value="zf-C2H2_6"/>
    <property type="match status" value="1"/>
</dbReference>
<dbReference type="InterPro" id="IPR036236">
    <property type="entry name" value="Znf_C2H2_sf"/>
</dbReference>
<dbReference type="Gene3D" id="3.40.1800.20">
    <property type="match status" value="1"/>
</dbReference>
<feature type="domain" description="C2H2-type" evidence="12">
    <location>
        <begin position="475"/>
        <end position="502"/>
    </location>
</feature>
<keyword evidence="2 9" id="KW-0479">Metal-binding</keyword>
<feature type="domain" description="C2H2-type" evidence="12">
    <location>
        <begin position="182"/>
        <end position="210"/>
    </location>
</feature>
<evidence type="ECO:0000313" key="14">
    <source>
        <dbReference type="EnsemblMetazoa" id="AALFPA23_019877.P29284"/>
    </source>
</evidence>
<dbReference type="RefSeq" id="XP_062705308.1">
    <property type="nucleotide sequence ID" value="XM_062849324.1"/>
</dbReference>
<accession>A0ABM1ZMF0</accession>
<keyword evidence="15" id="KW-1185">Reference proteome</keyword>
<evidence type="ECO:0000256" key="4">
    <source>
        <dbReference type="ARBA" id="ARBA00022833"/>
    </source>
</evidence>
<sequence length="538" mass="62246">MAGHICRICLESAICVMSVFAQWEGTEAEGTSFVAQIITECTSVQIIENDGLPENICQRCAEQLKQVEEFIKQARQSDRILRDRIRLEIPINDIEEENDGSIEDVTEIDAHSISDESHLDSREVHNSSSEDHDDDDEANESDWNESKAYISRKRTRKRASEPDTSLDVLEHFEVIDIDSDKRLCCACWKQFSSREELKVHCDESHRNDQSKPRIKKFSCQFCHSSYSSEIAVGAHVRKMATVRTVYECKTCGSRMLERQKCLQHLRIHLKKKPTRSKKEKLSLPELYAKFGRICCALGCTEIFDTESQLLTHAHTVHKVNKVEGGLTYNEGKPIECPICFKRFKQEDSLERHQRFKYNETSNICTLCGAKFPTLTSLTIHERSHTKEKPFECEICSKGFGDKQSLKRHYVKHTDDKPFVCSICGVSFKRKRAMQSHMIIHAPGELPFKCEVCEKRFRVKAKLLYHMRTHTGEKPYGCRYCTKSFADFSNRMRHEHSHTGEKPYKCSYCPMGFITKRFLLQHERNHTKSEKQASADIVH</sequence>
<keyword evidence="3" id="KW-0677">Repeat</keyword>
<evidence type="ECO:0000256" key="2">
    <source>
        <dbReference type="ARBA" id="ARBA00022723"/>
    </source>
</evidence>
<feature type="signal peptide" evidence="11">
    <location>
        <begin position="1"/>
        <end position="21"/>
    </location>
</feature>
<feature type="domain" description="C2H2-type" evidence="12">
    <location>
        <begin position="334"/>
        <end position="361"/>
    </location>
</feature>
<feature type="domain" description="ZAD" evidence="13">
    <location>
        <begin position="4"/>
        <end position="84"/>
    </location>
</feature>
<feature type="compositionally biased region" description="Acidic residues" evidence="10">
    <location>
        <begin position="131"/>
        <end position="143"/>
    </location>
</feature>
<evidence type="ECO:0000256" key="9">
    <source>
        <dbReference type="PROSITE-ProRule" id="PRU01263"/>
    </source>
</evidence>
<evidence type="ECO:0000259" key="12">
    <source>
        <dbReference type="PROSITE" id="PS50157"/>
    </source>
</evidence>
<dbReference type="SUPFAM" id="SSF57716">
    <property type="entry name" value="Glucocorticoid receptor-like (DNA-binding domain)"/>
    <property type="match status" value="1"/>
</dbReference>
<dbReference type="PANTHER" id="PTHR24399:SF23">
    <property type="entry name" value="C2H2-TYPE DOMAIN-CONTAINING PROTEIN"/>
    <property type="match status" value="1"/>
</dbReference>